<sequence>MPPVKSPHPGPGLGRMLLARLHLTRRVPFSFTATIPPDSPIPFPPHYVWVPLFLPPLPLFLSAVPKLNRQSCRSVQQPAPAVGALCTIHGPIAECGSESSRALMIQCGPALKIAWCRDVFVLVDRASGGLATTDPPVGPVTLVDTALDRLAHTAIPIVLQTPERIYED</sequence>
<dbReference type="EMBL" id="KN817638">
    <property type="protein sequence ID" value="KJA15672.1"/>
    <property type="molecule type" value="Genomic_DNA"/>
</dbReference>
<evidence type="ECO:0000313" key="2">
    <source>
        <dbReference type="Proteomes" id="UP000054270"/>
    </source>
</evidence>
<dbReference type="Proteomes" id="UP000054270">
    <property type="component" value="Unassembled WGS sequence"/>
</dbReference>
<protein>
    <submittedName>
        <fullName evidence="1">Uncharacterized protein</fullName>
    </submittedName>
</protein>
<evidence type="ECO:0000313" key="1">
    <source>
        <dbReference type="EMBL" id="KJA15672.1"/>
    </source>
</evidence>
<proteinExistence type="predicted"/>
<organism evidence="1 2">
    <name type="scientific">Hypholoma sublateritium (strain FD-334 SS-4)</name>
    <dbReference type="NCBI Taxonomy" id="945553"/>
    <lineage>
        <taxon>Eukaryota</taxon>
        <taxon>Fungi</taxon>
        <taxon>Dikarya</taxon>
        <taxon>Basidiomycota</taxon>
        <taxon>Agaricomycotina</taxon>
        <taxon>Agaricomycetes</taxon>
        <taxon>Agaricomycetidae</taxon>
        <taxon>Agaricales</taxon>
        <taxon>Agaricineae</taxon>
        <taxon>Strophariaceae</taxon>
        <taxon>Hypholoma</taxon>
    </lineage>
</organism>
<name>A0A0D2KM65_HYPSF</name>
<reference evidence="2" key="1">
    <citation type="submission" date="2014-04" db="EMBL/GenBank/DDBJ databases">
        <title>Evolutionary Origins and Diversification of the Mycorrhizal Mutualists.</title>
        <authorList>
            <consortium name="DOE Joint Genome Institute"/>
            <consortium name="Mycorrhizal Genomics Consortium"/>
            <person name="Kohler A."/>
            <person name="Kuo A."/>
            <person name="Nagy L.G."/>
            <person name="Floudas D."/>
            <person name="Copeland A."/>
            <person name="Barry K.W."/>
            <person name="Cichocki N."/>
            <person name="Veneault-Fourrey C."/>
            <person name="LaButti K."/>
            <person name="Lindquist E.A."/>
            <person name="Lipzen A."/>
            <person name="Lundell T."/>
            <person name="Morin E."/>
            <person name="Murat C."/>
            <person name="Riley R."/>
            <person name="Ohm R."/>
            <person name="Sun H."/>
            <person name="Tunlid A."/>
            <person name="Henrissat B."/>
            <person name="Grigoriev I.V."/>
            <person name="Hibbett D.S."/>
            <person name="Martin F."/>
        </authorList>
    </citation>
    <scope>NUCLEOTIDE SEQUENCE [LARGE SCALE GENOMIC DNA]</scope>
    <source>
        <strain evidence="2">FD-334 SS-4</strain>
    </source>
</reference>
<dbReference type="AlphaFoldDB" id="A0A0D2KM65"/>
<dbReference type="STRING" id="945553.A0A0D2KM65"/>
<keyword evidence="2" id="KW-1185">Reference proteome</keyword>
<gene>
    <name evidence="1" type="ORF">HYPSUDRAFT_207678</name>
</gene>
<accession>A0A0D2KM65</accession>